<evidence type="ECO:0000313" key="7">
    <source>
        <dbReference type="Proteomes" id="UP000268535"/>
    </source>
</evidence>
<keyword evidence="4" id="KW-0786">Thiamine pyrophosphate</keyword>
<dbReference type="AlphaFoldDB" id="A0A4V1ISX2"/>
<comment type="similarity">
    <text evidence="2">Belongs to the alpha-ketoglutarate dehydrogenase family.</text>
</comment>
<proteinExistence type="inferred from homology"/>
<dbReference type="Gene3D" id="3.40.50.11610">
    <property type="entry name" value="Multifunctional 2-oxoglutarate metabolism enzyme, C-terminal domain"/>
    <property type="match status" value="1"/>
</dbReference>
<name>A0A4V1ISX2_9FUNG</name>
<dbReference type="InterPro" id="IPR042179">
    <property type="entry name" value="KGD_C_sf"/>
</dbReference>
<keyword evidence="3" id="KW-0560">Oxidoreductase</keyword>
<dbReference type="Pfam" id="PF16870">
    <property type="entry name" value="OxoGdeHyase_C"/>
    <property type="match status" value="1"/>
</dbReference>
<evidence type="ECO:0000256" key="3">
    <source>
        <dbReference type="ARBA" id="ARBA00023002"/>
    </source>
</evidence>
<reference evidence="7" key="1">
    <citation type="journal article" date="2018" name="Nat. Microbiol.">
        <title>Leveraging single-cell genomics to expand the fungal tree of life.</title>
        <authorList>
            <person name="Ahrendt S.R."/>
            <person name="Quandt C.A."/>
            <person name="Ciobanu D."/>
            <person name="Clum A."/>
            <person name="Salamov A."/>
            <person name="Andreopoulos B."/>
            <person name="Cheng J.F."/>
            <person name="Woyke T."/>
            <person name="Pelin A."/>
            <person name="Henrissat B."/>
            <person name="Reynolds N.K."/>
            <person name="Benny G.L."/>
            <person name="Smith M.E."/>
            <person name="James T.Y."/>
            <person name="Grigoriev I.V."/>
        </authorList>
    </citation>
    <scope>NUCLEOTIDE SEQUENCE [LARGE SCALE GENOMIC DNA]</scope>
    <source>
        <strain evidence="7">ATCC 52028</strain>
    </source>
</reference>
<evidence type="ECO:0000256" key="2">
    <source>
        <dbReference type="ARBA" id="ARBA00006936"/>
    </source>
</evidence>
<gene>
    <name evidence="6" type="ORF">CAUPRSCDRAFT_9422</name>
</gene>
<evidence type="ECO:0000313" key="6">
    <source>
        <dbReference type="EMBL" id="RKO95047.1"/>
    </source>
</evidence>
<dbReference type="GO" id="GO:0030976">
    <property type="term" value="F:thiamine pyrophosphate binding"/>
    <property type="evidence" value="ECO:0007669"/>
    <property type="project" value="InterPro"/>
</dbReference>
<sequence length="124" mass="14085">VKRLVLLSGKLYYDLFKERAQLPEAAQGQVRLVRVEELAPFPLPEIERLLEQHAETQDIVWLQEEAQNQGAWTYVEPRLRLVLQPGQTLRYAGRAPSSVPATGITNRYKTEQKQVLASAFEGLA</sequence>
<dbReference type="InterPro" id="IPR031717">
    <property type="entry name" value="ODO-1/KGD_C"/>
</dbReference>
<dbReference type="PANTHER" id="PTHR23152:SF4">
    <property type="entry name" value="2-OXOADIPATE DEHYDROGENASE COMPLEX COMPONENT E1"/>
    <property type="match status" value="1"/>
</dbReference>
<comment type="cofactor">
    <cofactor evidence="1">
        <name>thiamine diphosphate</name>
        <dbReference type="ChEBI" id="CHEBI:58937"/>
    </cofactor>
</comment>
<dbReference type="EMBL" id="ML013401">
    <property type="protein sequence ID" value="RKO95047.1"/>
    <property type="molecule type" value="Genomic_DNA"/>
</dbReference>
<dbReference type="GO" id="GO:0016624">
    <property type="term" value="F:oxidoreductase activity, acting on the aldehyde or oxo group of donors, disulfide as acceptor"/>
    <property type="evidence" value="ECO:0007669"/>
    <property type="project" value="InterPro"/>
</dbReference>
<protein>
    <recommendedName>
        <fullName evidence="5">2-oxoglutarate dehydrogenase E1 component/KDG C-terminal domain-containing protein</fullName>
    </recommendedName>
</protein>
<evidence type="ECO:0000259" key="5">
    <source>
        <dbReference type="Pfam" id="PF16870"/>
    </source>
</evidence>
<evidence type="ECO:0000256" key="1">
    <source>
        <dbReference type="ARBA" id="ARBA00001964"/>
    </source>
</evidence>
<feature type="non-terminal residue" evidence="6">
    <location>
        <position position="1"/>
    </location>
</feature>
<accession>A0A4V1ISX2</accession>
<evidence type="ECO:0000256" key="4">
    <source>
        <dbReference type="ARBA" id="ARBA00023052"/>
    </source>
</evidence>
<organism evidence="6 7">
    <name type="scientific">Caulochytrium protostelioides</name>
    <dbReference type="NCBI Taxonomy" id="1555241"/>
    <lineage>
        <taxon>Eukaryota</taxon>
        <taxon>Fungi</taxon>
        <taxon>Fungi incertae sedis</taxon>
        <taxon>Chytridiomycota</taxon>
        <taxon>Chytridiomycota incertae sedis</taxon>
        <taxon>Chytridiomycetes</taxon>
        <taxon>Caulochytriales</taxon>
        <taxon>Caulochytriaceae</taxon>
        <taxon>Caulochytrium</taxon>
    </lineage>
</organism>
<dbReference type="Proteomes" id="UP000268535">
    <property type="component" value="Unassembled WGS sequence"/>
</dbReference>
<feature type="domain" description="2-oxoglutarate dehydrogenase E1 component/KDG C-terminal" evidence="5">
    <location>
        <begin position="1"/>
        <end position="120"/>
    </location>
</feature>
<dbReference type="InterPro" id="IPR011603">
    <property type="entry name" value="2oxoglutarate_DH_E1"/>
</dbReference>
<dbReference type="PANTHER" id="PTHR23152">
    <property type="entry name" value="2-OXOGLUTARATE DEHYDROGENASE"/>
    <property type="match status" value="1"/>
</dbReference>